<gene>
    <name evidence="4" type="ORF">HPB48_020402</name>
</gene>
<reference evidence="4 5" key="1">
    <citation type="journal article" date="2020" name="Cell">
        <title>Large-Scale Comparative Analyses of Tick Genomes Elucidate Their Genetic Diversity and Vector Capacities.</title>
        <authorList>
            <consortium name="Tick Genome and Microbiome Consortium (TIGMIC)"/>
            <person name="Jia N."/>
            <person name="Wang J."/>
            <person name="Shi W."/>
            <person name="Du L."/>
            <person name="Sun Y."/>
            <person name="Zhan W."/>
            <person name="Jiang J.F."/>
            <person name="Wang Q."/>
            <person name="Zhang B."/>
            <person name="Ji P."/>
            <person name="Bell-Sakyi L."/>
            <person name="Cui X.M."/>
            <person name="Yuan T.T."/>
            <person name="Jiang B.G."/>
            <person name="Yang W.F."/>
            <person name="Lam T.T."/>
            <person name="Chang Q.C."/>
            <person name="Ding S.J."/>
            <person name="Wang X.J."/>
            <person name="Zhu J.G."/>
            <person name="Ruan X.D."/>
            <person name="Zhao L."/>
            <person name="Wei J.T."/>
            <person name="Ye R.Z."/>
            <person name="Que T.C."/>
            <person name="Du C.H."/>
            <person name="Zhou Y.H."/>
            <person name="Cheng J.X."/>
            <person name="Dai P.F."/>
            <person name="Guo W.B."/>
            <person name="Han X.H."/>
            <person name="Huang E.J."/>
            <person name="Li L.F."/>
            <person name="Wei W."/>
            <person name="Gao Y.C."/>
            <person name="Liu J.Z."/>
            <person name="Shao H.Z."/>
            <person name="Wang X."/>
            <person name="Wang C.C."/>
            <person name="Yang T.C."/>
            <person name="Huo Q.B."/>
            <person name="Li W."/>
            <person name="Chen H.Y."/>
            <person name="Chen S.E."/>
            <person name="Zhou L.G."/>
            <person name="Ni X.B."/>
            <person name="Tian J.H."/>
            <person name="Sheng Y."/>
            <person name="Liu T."/>
            <person name="Pan Y.S."/>
            <person name="Xia L.Y."/>
            <person name="Li J."/>
            <person name="Zhao F."/>
            <person name="Cao W.C."/>
        </authorList>
    </citation>
    <scope>NUCLEOTIDE SEQUENCE [LARGE SCALE GENOMIC DNA]</scope>
    <source>
        <strain evidence="4">HaeL-2018</strain>
    </source>
</reference>
<dbReference type="GO" id="GO:0072686">
    <property type="term" value="C:mitotic spindle"/>
    <property type="evidence" value="ECO:0007669"/>
    <property type="project" value="TreeGrafter"/>
</dbReference>
<evidence type="ECO:0000256" key="2">
    <source>
        <dbReference type="ARBA" id="ARBA00047182"/>
    </source>
</evidence>
<dbReference type="GO" id="GO:0031110">
    <property type="term" value="P:regulation of microtubule polymerization or depolymerization"/>
    <property type="evidence" value="ECO:0007669"/>
    <property type="project" value="TreeGrafter"/>
</dbReference>
<dbReference type="InterPro" id="IPR009829">
    <property type="entry name" value="SKA1"/>
</dbReference>
<keyword evidence="5" id="KW-1185">Reference proteome</keyword>
<dbReference type="AlphaFoldDB" id="A0A9J6G6T0"/>
<dbReference type="Gene3D" id="1.10.10.1890">
    <property type="entry name" value="Ska1 microtubule binding domain-like"/>
    <property type="match status" value="1"/>
</dbReference>
<dbReference type="EMBL" id="JABSTR010000005">
    <property type="protein sequence ID" value="KAH9370409.1"/>
    <property type="molecule type" value="Genomic_DNA"/>
</dbReference>
<dbReference type="PANTHER" id="PTHR28573">
    <property type="entry name" value="SPINDLE AND KINETOCHORE-ASSOCIATED PROTEIN 1"/>
    <property type="match status" value="1"/>
</dbReference>
<comment type="caution">
    <text evidence="4">The sequence shown here is derived from an EMBL/GenBank/DDBJ whole genome shotgun (WGS) entry which is preliminary data.</text>
</comment>
<evidence type="ECO:0000256" key="1">
    <source>
        <dbReference type="ARBA" id="ARBA00006836"/>
    </source>
</evidence>
<proteinExistence type="inferred from homology"/>
<dbReference type="GO" id="GO:0000940">
    <property type="term" value="C:outer kinetochore"/>
    <property type="evidence" value="ECO:0007669"/>
    <property type="project" value="TreeGrafter"/>
</dbReference>
<dbReference type="GO" id="GO:0000278">
    <property type="term" value="P:mitotic cell cycle"/>
    <property type="evidence" value="ECO:0007669"/>
    <property type="project" value="TreeGrafter"/>
</dbReference>
<dbReference type="InterPro" id="IPR042031">
    <property type="entry name" value="SKA1_MBD_sf"/>
</dbReference>
<dbReference type="PANTHER" id="PTHR28573:SF1">
    <property type="entry name" value="SPINDLE AND KINETOCHORE-ASSOCIATED PROTEIN 1"/>
    <property type="match status" value="1"/>
</dbReference>
<dbReference type="OrthoDB" id="5962at2759"/>
<evidence type="ECO:0000313" key="4">
    <source>
        <dbReference type="EMBL" id="KAH9370409.1"/>
    </source>
</evidence>
<dbReference type="GO" id="GO:0008017">
    <property type="term" value="F:microtubule binding"/>
    <property type="evidence" value="ECO:0007669"/>
    <property type="project" value="InterPro"/>
</dbReference>
<dbReference type="Proteomes" id="UP000821853">
    <property type="component" value="Chromosome 3"/>
</dbReference>
<evidence type="ECO:0000313" key="5">
    <source>
        <dbReference type="Proteomes" id="UP000821853"/>
    </source>
</evidence>
<dbReference type="GO" id="GO:0005876">
    <property type="term" value="C:spindle microtubule"/>
    <property type="evidence" value="ECO:0007669"/>
    <property type="project" value="TreeGrafter"/>
</dbReference>
<evidence type="ECO:0000256" key="3">
    <source>
        <dbReference type="ARBA" id="ARBA00047202"/>
    </source>
</evidence>
<accession>A0A9J6G6T0</accession>
<name>A0A9J6G6T0_HAELO</name>
<dbReference type="GO" id="GO:0051301">
    <property type="term" value="P:cell division"/>
    <property type="evidence" value="ECO:0007669"/>
    <property type="project" value="InterPro"/>
</dbReference>
<sequence length="98" mass="10995">MVKKLVDAFNEALASKYRLLALPKSQVPKLQRGKVAAYREQETAETKKLRFLVEGDLAGKGGPFGSRRTAASFFVLMRHCGRMREIRGPGNIVRYVVN</sequence>
<dbReference type="VEuPathDB" id="VectorBase:HLOH_054454"/>
<dbReference type="GO" id="GO:0007059">
    <property type="term" value="P:chromosome segregation"/>
    <property type="evidence" value="ECO:0007669"/>
    <property type="project" value="InterPro"/>
</dbReference>
<comment type="similarity">
    <text evidence="1">Belongs to the SKA1 family.</text>
</comment>
<dbReference type="Pfam" id="PF07160">
    <property type="entry name" value="SKA1"/>
    <property type="match status" value="1"/>
</dbReference>
<protein>
    <recommendedName>
        <fullName evidence="2">SKA complex subunit 1</fullName>
    </recommendedName>
    <alternativeName>
        <fullName evidence="3">Spindle and kinetochore-associated protein 1</fullName>
    </alternativeName>
</protein>
<organism evidence="4 5">
    <name type="scientific">Haemaphysalis longicornis</name>
    <name type="common">Bush tick</name>
    <dbReference type="NCBI Taxonomy" id="44386"/>
    <lineage>
        <taxon>Eukaryota</taxon>
        <taxon>Metazoa</taxon>
        <taxon>Ecdysozoa</taxon>
        <taxon>Arthropoda</taxon>
        <taxon>Chelicerata</taxon>
        <taxon>Arachnida</taxon>
        <taxon>Acari</taxon>
        <taxon>Parasitiformes</taxon>
        <taxon>Ixodida</taxon>
        <taxon>Ixodoidea</taxon>
        <taxon>Ixodidae</taxon>
        <taxon>Haemaphysalinae</taxon>
        <taxon>Haemaphysalis</taxon>
    </lineage>
</organism>